<gene>
    <name evidence="1" type="ORF">LTR97_009051</name>
</gene>
<reference evidence="1" key="1">
    <citation type="submission" date="2023-08" db="EMBL/GenBank/DDBJ databases">
        <title>Black Yeasts Isolated from many extreme environments.</title>
        <authorList>
            <person name="Coleine C."/>
            <person name="Stajich J.E."/>
            <person name="Selbmann L."/>
        </authorList>
    </citation>
    <scope>NUCLEOTIDE SEQUENCE</scope>
    <source>
        <strain evidence="1">CCFEE 5810</strain>
    </source>
</reference>
<evidence type="ECO:0000313" key="2">
    <source>
        <dbReference type="Proteomes" id="UP001310594"/>
    </source>
</evidence>
<accession>A0AAN7VNU8</accession>
<organism evidence="1 2">
    <name type="scientific">Elasticomyces elasticus</name>
    <dbReference type="NCBI Taxonomy" id="574655"/>
    <lineage>
        <taxon>Eukaryota</taxon>
        <taxon>Fungi</taxon>
        <taxon>Dikarya</taxon>
        <taxon>Ascomycota</taxon>
        <taxon>Pezizomycotina</taxon>
        <taxon>Dothideomycetes</taxon>
        <taxon>Dothideomycetidae</taxon>
        <taxon>Mycosphaerellales</taxon>
        <taxon>Teratosphaeriaceae</taxon>
        <taxon>Elasticomyces</taxon>
    </lineage>
</organism>
<dbReference type="Proteomes" id="UP001310594">
    <property type="component" value="Unassembled WGS sequence"/>
</dbReference>
<comment type="caution">
    <text evidence="1">The sequence shown here is derived from an EMBL/GenBank/DDBJ whole genome shotgun (WGS) entry which is preliminary data.</text>
</comment>
<evidence type="ECO:0000313" key="1">
    <source>
        <dbReference type="EMBL" id="KAK5695541.1"/>
    </source>
</evidence>
<dbReference type="EMBL" id="JAVRQU010000014">
    <property type="protein sequence ID" value="KAK5695541.1"/>
    <property type="molecule type" value="Genomic_DNA"/>
</dbReference>
<sequence length="267" mass="29739">MANSTPNKGLEDFHARLCESQITLTQTVISLTHTVADLVKSQNVTNNNTPDITKAGTAKWQGLDGPVKQPTTELTASAGRRLTNTYELLEMILLNLPMDTLLFSQRVNRNFCSIIANSKTLQQKLFFAPLPEGSPDQEYRVNPILSRVSQLPLYYCPAAERLRYSGSSERLSIYLTKPTSKGYTLSDGGPGNGTRRATTIAISWTWLASHHSHATKDAAVINGSWRRMLLTQPSRKCNLNLQLPRGESRRLSADTKLTIGQMLESWY</sequence>
<dbReference type="SUPFAM" id="SSF81383">
    <property type="entry name" value="F-box domain"/>
    <property type="match status" value="1"/>
</dbReference>
<evidence type="ECO:0008006" key="3">
    <source>
        <dbReference type="Google" id="ProtNLM"/>
    </source>
</evidence>
<name>A0AAN7VNU8_9PEZI</name>
<dbReference type="AlphaFoldDB" id="A0AAN7VNU8"/>
<proteinExistence type="predicted"/>
<protein>
    <recommendedName>
        <fullName evidence="3">F-box domain-containing protein</fullName>
    </recommendedName>
</protein>
<dbReference type="InterPro" id="IPR036047">
    <property type="entry name" value="F-box-like_dom_sf"/>
</dbReference>